<feature type="non-terminal residue" evidence="2">
    <location>
        <position position="1"/>
    </location>
</feature>
<accession>A0A9D4VS71</accession>
<name>A0A9D4VS71_PEA</name>
<keyword evidence="3" id="KW-1185">Reference proteome</keyword>
<comment type="caution">
    <text evidence="2">The sequence shown here is derived from an EMBL/GenBank/DDBJ whole genome shotgun (WGS) entry which is preliminary data.</text>
</comment>
<sequence>GRMLECSLAKPQADQKAVVTNTLNQGLLPSYPPHIGYGLVGNPYGALGAGYGAPGLAQPLMYGPGQTPAGMAMMPMLLADGRIGYVLQQPGLPPQTPPSHQRGGRSSGGGSSGGSGSRNTGSSSKGRHSNDNGHGRRYHPY</sequence>
<evidence type="ECO:0000313" key="2">
    <source>
        <dbReference type="EMBL" id="KAI5388722.1"/>
    </source>
</evidence>
<feature type="region of interest" description="Disordered" evidence="1">
    <location>
        <begin position="86"/>
        <end position="141"/>
    </location>
</feature>
<evidence type="ECO:0000313" key="3">
    <source>
        <dbReference type="Proteomes" id="UP001058974"/>
    </source>
</evidence>
<feature type="compositionally biased region" description="Gly residues" evidence="1">
    <location>
        <begin position="105"/>
        <end position="116"/>
    </location>
</feature>
<proteinExistence type="predicted"/>
<dbReference type="AlphaFoldDB" id="A0A9D4VS71"/>
<reference evidence="2 3" key="1">
    <citation type="journal article" date="2022" name="Nat. Genet.">
        <title>Improved pea reference genome and pan-genome highlight genomic features and evolutionary characteristics.</title>
        <authorList>
            <person name="Yang T."/>
            <person name="Liu R."/>
            <person name="Luo Y."/>
            <person name="Hu S."/>
            <person name="Wang D."/>
            <person name="Wang C."/>
            <person name="Pandey M.K."/>
            <person name="Ge S."/>
            <person name="Xu Q."/>
            <person name="Li N."/>
            <person name="Li G."/>
            <person name="Huang Y."/>
            <person name="Saxena R.K."/>
            <person name="Ji Y."/>
            <person name="Li M."/>
            <person name="Yan X."/>
            <person name="He Y."/>
            <person name="Liu Y."/>
            <person name="Wang X."/>
            <person name="Xiang C."/>
            <person name="Varshney R.K."/>
            <person name="Ding H."/>
            <person name="Gao S."/>
            <person name="Zong X."/>
        </authorList>
    </citation>
    <scope>NUCLEOTIDE SEQUENCE [LARGE SCALE GENOMIC DNA]</scope>
    <source>
        <strain evidence="2 3">cv. Zhongwan 6</strain>
    </source>
</reference>
<dbReference type="EMBL" id="JAMSHJ010000007">
    <property type="protein sequence ID" value="KAI5388722.1"/>
    <property type="molecule type" value="Genomic_DNA"/>
</dbReference>
<dbReference type="Proteomes" id="UP001058974">
    <property type="component" value="Chromosome 7"/>
</dbReference>
<dbReference type="Gramene" id="Psat07G0440700-T3">
    <property type="protein sequence ID" value="KAI5388722.1"/>
    <property type="gene ID" value="KIW84_074407"/>
</dbReference>
<evidence type="ECO:0000256" key="1">
    <source>
        <dbReference type="SAM" id="MobiDB-lite"/>
    </source>
</evidence>
<gene>
    <name evidence="2" type="ORF">KIW84_074407</name>
</gene>
<protein>
    <submittedName>
        <fullName evidence="2">Uncharacterized protein</fullName>
    </submittedName>
</protein>
<organism evidence="2 3">
    <name type="scientific">Pisum sativum</name>
    <name type="common">Garden pea</name>
    <name type="synonym">Lathyrus oleraceus</name>
    <dbReference type="NCBI Taxonomy" id="3888"/>
    <lineage>
        <taxon>Eukaryota</taxon>
        <taxon>Viridiplantae</taxon>
        <taxon>Streptophyta</taxon>
        <taxon>Embryophyta</taxon>
        <taxon>Tracheophyta</taxon>
        <taxon>Spermatophyta</taxon>
        <taxon>Magnoliopsida</taxon>
        <taxon>eudicotyledons</taxon>
        <taxon>Gunneridae</taxon>
        <taxon>Pentapetalae</taxon>
        <taxon>rosids</taxon>
        <taxon>fabids</taxon>
        <taxon>Fabales</taxon>
        <taxon>Fabaceae</taxon>
        <taxon>Papilionoideae</taxon>
        <taxon>50 kb inversion clade</taxon>
        <taxon>NPAAA clade</taxon>
        <taxon>Hologalegina</taxon>
        <taxon>IRL clade</taxon>
        <taxon>Fabeae</taxon>
        <taxon>Lathyrus</taxon>
    </lineage>
</organism>